<reference evidence="4 5" key="1">
    <citation type="submission" date="2017-07" db="EMBL/GenBank/DDBJ databases">
        <title>Streptococcus pluranimalium as cause of bovine abortion.</title>
        <authorList>
            <person name="Rodriguez Campos S."/>
            <person name="Gobeli Brawand S."/>
            <person name="Brodard I."/>
            <person name="Rychener L."/>
            <person name="Perreten V."/>
        </authorList>
    </citation>
    <scope>NUCLEOTIDE SEQUENCE [LARGE SCALE GENOMIC DNA]</scope>
    <source>
        <strain evidence="4 5">14A0014</strain>
    </source>
</reference>
<accession>A0A345VJ72</accession>
<feature type="transmembrane region" description="Helical" evidence="2">
    <location>
        <begin position="78"/>
        <end position="101"/>
    </location>
</feature>
<keyword evidence="2" id="KW-1133">Transmembrane helix</keyword>
<name>A0A345VJ72_9STRE</name>
<dbReference type="AlphaFoldDB" id="A0A345VJ72"/>
<feature type="transmembrane region" description="Helical" evidence="2">
    <location>
        <begin position="170"/>
        <end position="190"/>
    </location>
</feature>
<keyword evidence="2" id="KW-0812">Transmembrane</keyword>
<dbReference type="InterPro" id="IPR003675">
    <property type="entry name" value="Rce1/LyrA-like_dom"/>
</dbReference>
<evidence type="ECO:0000313" key="5">
    <source>
        <dbReference type="Proteomes" id="UP000255411"/>
    </source>
</evidence>
<feature type="transmembrane region" description="Helical" evidence="2">
    <location>
        <begin position="107"/>
        <end position="125"/>
    </location>
</feature>
<comment type="similarity">
    <text evidence="1">Belongs to the UPF0177 family.</text>
</comment>
<evidence type="ECO:0000256" key="1">
    <source>
        <dbReference type="ARBA" id="ARBA00009067"/>
    </source>
</evidence>
<gene>
    <name evidence="4" type="ORF">Sp14A_08510</name>
</gene>
<sequence>MTYQIKGVAILKKNNVYILVASYILIMLVSFFYTFYMKGISYTDDCFIISEMPFLILLVAMTSLYLHRYHNELALKLFFKRNITYFMISFIPLLVTLLVSWGNYFQFQLNFILPFIGTLLVGFGEEFLFRRTLLPHFLKTHSVHKAVIFSTLIFGFCHSINAFAGANPVAVLVQVATTSLFGLYYGYLYLFTRKIAWSAIDHGIWDYLVINKIVMTNPIFSGIIGLQMLLRFMLTIVMIIKIRNNKNHTTDSQCKNMPLNQF</sequence>
<proteinExistence type="inferred from homology"/>
<feature type="transmembrane region" description="Helical" evidence="2">
    <location>
        <begin position="219"/>
        <end position="240"/>
    </location>
</feature>
<feature type="transmembrane region" description="Helical" evidence="2">
    <location>
        <begin position="47"/>
        <end position="66"/>
    </location>
</feature>
<dbReference type="Proteomes" id="UP000255411">
    <property type="component" value="Chromosome"/>
</dbReference>
<dbReference type="EMBL" id="CP022601">
    <property type="protein sequence ID" value="AXJ12774.1"/>
    <property type="molecule type" value="Genomic_DNA"/>
</dbReference>
<evidence type="ECO:0000259" key="3">
    <source>
        <dbReference type="Pfam" id="PF02517"/>
    </source>
</evidence>
<organism evidence="4 5">
    <name type="scientific">Streptococcus pluranimalium</name>
    <dbReference type="NCBI Taxonomy" id="82348"/>
    <lineage>
        <taxon>Bacteria</taxon>
        <taxon>Bacillati</taxon>
        <taxon>Bacillota</taxon>
        <taxon>Bacilli</taxon>
        <taxon>Lactobacillales</taxon>
        <taxon>Streptococcaceae</taxon>
        <taxon>Streptococcus</taxon>
    </lineage>
</organism>
<feature type="transmembrane region" description="Helical" evidence="2">
    <location>
        <begin position="16"/>
        <end position="35"/>
    </location>
</feature>
<dbReference type="GO" id="GO:0004175">
    <property type="term" value="F:endopeptidase activity"/>
    <property type="evidence" value="ECO:0007669"/>
    <property type="project" value="UniProtKB-ARBA"/>
</dbReference>
<dbReference type="GO" id="GO:0080120">
    <property type="term" value="P:CAAX-box protein maturation"/>
    <property type="evidence" value="ECO:0007669"/>
    <property type="project" value="UniProtKB-ARBA"/>
</dbReference>
<dbReference type="Pfam" id="PF02517">
    <property type="entry name" value="Rce1-like"/>
    <property type="match status" value="1"/>
</dbReference>
<feature type="transmembrane region" description="Helical" evidence="2">
    <location>
        <begin position="146"/>
        <end position="164"/>
    </location>
</feature>
<protein>
    <recommendedName>
        <fullName evidence="3">CAAX prenyl protease 2/Lysostaphin resistance protein A-like domain-containing protein</fullName>
    </recommendedName>
</protein>
<feature type="domain" description="CAAX prenyl protease 2/Lysostaphin resistance protein A-like" evidence="3">
    <location>
        <begin position="111"/>
        <end position="207"/>
    </location>
</feature>
<evidence type="ECO:0000313" key="4">
    <source>
        <dbReference type="EMBL" id="AXJ12774.1"/>
    </source>
</evidence>
<keyword evidence="2" id="KW-0472">Membrane</keyword>
<evidence type="ECO:0000256" key="2">
    <source>
        <dbReference type="SAM" id="Phobius"/>
    </source>
</evidence>